<reference evidence="1" key="1">
    <citation type="submission" date="2021-06" db="EMBL/GenBank/DDBJ databases">
        <authorList>
            <person name="Hodson N. C."/>
            <person name="Mongue J. A."/>
            <person name="Jaron S. K."/>
        </authorList>
    </citation>
    <scope>NUCLEOTIDE SEQUENCE</scope>
</reference>
<evidence type="ECO:0000313" key="2">
    <source>
        <dbReference type="Proteomes" id="UP000708208"/>
    </source>
</evidence>
<name>A0A8J2NID5_9HEXA</name>
<dbReference type="EMBL" id="CAJVCH010019093">
    <property type="protein sequence ID" value="CAG7687114.1"/>
    <property type="molecule type" value="Genomic_DNA"/>
</dbReference>
<evidence type="ECO:0008006" key="3">
    <source>
        <dbReference type="Google" id="ProtNLM"/>
    </source>
</evidence>
<dbReference type="OrthoDB" id="6361347at2759"/>
<dbReference type="AlphaFoldDB" id="A0A8J2NID5"/>
<protein>
    <recommendedName>
        <fullName evidence="3">ER-bound oxygenase mpaB/mpaB'/Rubber oxygenase catalytic domain-containing protein</fullName>
    </recommendedName>
</protein>
<proteinExistence type="predicted"/>
<organism evidence="1 2">
    <name type="scientific">Allacma fusca</name>
    <dbReference type="NCBI Taxonomy" id="39272"/>
    <lineage>
        <taxon>Eukaryota</taxon>
        <taxon>Metazoa</taxon>
        <taxon>Ecdysozoa</taxon>
        <taxon>Arthropoda</taxon>
        <taxon>Hexapoda</taxon>
        <taxon>Collembola</taxon>
        <taxon>Symphypleona</taxon>
        <taxon>Sminthuridae</taxon>
        <taxon>Allacma</taxon>
    </lineage>
</organism>
<accession>A0A8J2NID5</accession>
<sequence length="289" mass="33255">MPGDSGTSFVFPCWFDLNLARTGQEFARKYFGELVFANVFGLVAALADSPTRRVLFLTGKSNTPEKAFKRYLASVQQVHLWYHSDILSSWWATSIRNVRKIHSYASFYVESLNSSVSKLTATRENNLMGFQPNKKLWKAFKMDLRQFSNGSQSAEFENSDPKFKLNHYGMTLTLWGVLALPVLNPVSLGIVMPSDEKGLKGFVHLWSIIRYALRTDEQFIFCKDTRSDNDWRESKRQLRDIHIFETLVAPTFELGLRKRDNALIDAFGNSVDFIYFILLTTSYCVLHEK</sequence>
<dbReference type="PANTHER" id="PTHR37159">
    <property type="entry name" value="GH11867P"/>
    <property type="match status" value="1"/>
</dbReference>
<gene>
    <name evidence="1" type="ORF">AFUS01_LOCUS3198</name>
</gene>
<keyword evidence="2" id="KW-1185">Reference proteome</keyword>
<dbReference type="Proteomes" id="UP000708208">
    <property type="component" value="Unassembled WGS sequence"/>
</dbReference>
<comment type="caution">
    <text evidence="1">The sequence shown here is derived from an EMBL/GenBank/DDBJ whole genome shotgun (WGS) entry which is preliminary data.</text>
</comment>
<dbReference type="PANTHER" id="PTHR37159:SF1">
    <property type="entry name" value="GH11867P"/>
    <property type="match status" value="1"/>
</dbReference>
<evidence type="ECO:0000313" key="1">
    <source>
        <dbReference type="EMBL" id="CAG7687114.1"/>
    </source>
</evidence>